<evidence type="ECO:0000256" key="1">
    <source>
        <dbReference type="ARBA" id="ARBA00004571"/>
    </source>
</evidence>
<dbReference type="InterPro" id="IPR036942">
    <property type="entry name" value="Beta-barrel_TonB_sf"/>
</dbReference>
<evidence type="ECO:0000313" key="15">
    <source>
        <dbReference type="Proteomes" id="UP001595904"/>
    </source>
</evidence>
<dbReference type="PANTHER" id="PTHR47234">
    <property type="match status" value="1"/>
</dbReference>
<keyword evidence="6" id="KW-0408">Iron</keyword>
<keyword evidence="8 10" id="KW-0472">Membrane</keyword>
<dbReference type="PANTHER" id="PTHR47234:SF2">
    <property type="entry name" value="TONB-DEPENDENT RECEPTOR"/>
    <property type="match status" value="1"/>
</dbReference>
<dbReference type="Gene3D" id="2.40.170.20">
    <property type="entry name" value="TonB-dependent receptor, beta-barrel domain"/>
    <property type="match status" value="1"/>
</dbReference>
<dbReference type="Pfam" id="PF07660">
    <property type="entry name" value="STN"/>
    <property type="match status" value="1"/>
</dbReference>
<feature type="chain" id="PRO_5047342435" evidence="12">
    <location>
        <begin position="26"/>
        <end position="995"/>
    </location>
</feature>
<dbReference type="InterPro" id="IPR012910">
    <property type="entry name" value="Plug_dom"/>
</dbReference>
<dbReference type="InterPro" id="IPR011662">
    <property type="entry name" value="Secretin/TonB_short_N"/>
</dbReference>
<proteinExistence type="inferred from homology"/>
<keyword evidence="9 10" id="KW-0998">Cell outer membrane</keyword>
<keyword evidence="3 10" id="KW-1134">Transmembrane beta strand</keyword>
<evidence type="ECO:0000256" key="6">
    <source>
        <dbReference type="ARBA" id="ARBA00023004"/>
    </source>
</evidence>
<comment type="caution">
    <text evidence="14">The sequence shown here is derived from an EMBL/GenBank/DDBJ whole genome shotgun (WGS) entry which is preliminary data.</text>
</comment>
<protein>
    <submittedName>
        <fullName evidence="14">TonB-dependent receptor domain-containing protein</fullName>
    </submittedName>
</protein>
<evidence type="ECO:0000256" key="11">
    <source>
        <dbReference type="RuleBase" id="RU003357"/>
    </source>
</evidence>
<dbReference type="Proteomes" id="UP001595904">
    <property type="component" value="Unassembled WGS sequence"/>
</dbReference>
<evidence type="ECO:0000256" key="2">
    <source>
        <dbReference type="ARBA" id="ARBA00022448"/>
    </source>
</evidence>
<sequence>MRATALAAALCISAVGFSATPNALAAIRKNTNIAEQDLGSALRVLERDRSIELIYLSEDVRKLRSPGASGDLTSEEALRQLLEGTGLTFRVLDERTVTILPVSLPASGTAAEPQAAERSGFWHRFHLARANFAEDLTSGGGEKNITSTAPELVELETVQVTGSRLGRVGDEGAQPVLVFSREQIQRSGQSSVAEFLRTLPEVSGASMVEAPNGSYPHTATVQLRGLPAGRTLMLVNGRRLPVSATTDGSFANLNAIPEAAIERIDVLPQGASAIYGSDALAGVVNIITRKDVDMTTVSAKSGFADGISDRTFSAGWARSWERGSALVVGEYYDRTALFKDERDTTRNLDFTSRGWRDLRSTVCNPGTVYSATAANLPGLNSTTAAIPEGITGAPTISDFASTDGTVNRCGSANLNTSLIFPADRYSVMATGDFKVTENTTVFAELQFSRLHHEFFPVVYLSRALVPASNPYNPFGTAVRVDYEFDSALLGNPASTVDEKVSRAVLGAHGDIAGDWQWETNVWGARDNSWTTFVNGNPSFVPPELSSTDPATALNLFTSGAPASQDVLMRYMSSGLVIRSPRNSWNTTTGGNAVLRGSVFTLPAGDLSVAVGAEYGREQYENIGLRGNFDVSRNNKAAFAEVRVPVLARASSEMLTLSAALRRDDYSDFGNATTPQFGIEWYPFESLLIRAAYAEAFRAPELYTVYGPGLSGLISTSTLTDPRRNNEFINGYTYQAGGNASLQPETGRSVSVGLVWNPTDSGFRTALNWWKVSMTDRISAFPSLQLILNNESLFPERVTRAAPGSDGLAGRVLDVDYSALNLGDIWVEGIDLDVSYRVETAMGTWSPSLRATRYTRYDALLNPSIGVDDYLAKANTDIWVPKLRATAGTGWNLGAWSASLMGRYVGKYRDYNPLNNGQYLQIGGRVLWDLNTAWDLGQDSSFRDGLLSKLRVAIGVVNLFDSEPQFSASTSPGYGFDGAQGDIRGRYIYGDISIRF</sequence>
<feature type="signal peptide" evidence="12">
    <location>
        <begin position="1"/>
        <end position="25"/>
    </location>
</feature>
<name>A0ABV8SQ02_9GAMM</name>
<dbReference type="Gene3D" id="2.170.130.10">
    <property type="entry name" value="TonB-dependent receptor, plug domain"/>
    <property type="match status" value="1"/>
</dbReference>
<keyword evidence="14" id="KW-0675">Receptor</keyword>
<keyword evidence="12" id="KW-0732">Signal</keyword>
<comment type="similarity">
    <text evidence="10 11">Belongs to the TonB-dependent receptor family.</text>
</comment>
<dbReference type="Gene3D" id="3.55.50.30">
    <property type="match status" value="1"/>
</dbReference>
<dbReference type="InterPro" id="IPR039426">
    <property type="entry name" value="TonB-dep_rcpt-like"/>
</dbReference>
<keyword evidence="7 11" id="KW-0798">TonB box</keyword>
<dbReference type="InterPro" id="IPR000531">
    <property type="entry name" value="Beta-barrel_TonB"/>
</dbReference>
<dbReference type="RefSeq" id="WP_380596495.1">
    <property type="nucleotide sequence ID" value="NZ_JBHSDU010000003.1"/>
</dbReference>
<evidence type="ECO:0000256" key="10">
    <source>
        <dbReference type="PROSITE-ProRule" id="PRU01360"/>
    </source>
</evidence>
<evidence type="ECO:0000259" key="13">
    <source>
        <dbReference type="SMART" id="SM00965"/>
    </source>
</evidence>
<evidence type="ECO:0000256" key="7">
    <source>
        <dbReference type="ARBA" id="ARBA00023077"/>
    </source>
</evidence>
<evidence type="ECO:0000256" key="4">
    <source>
        <dbReference type="ARBA" id="ARBA00022496"/>
    </source>
</evidence>
<feature type="domain" description="Secretin/TonB short N-terminal" evidence="13">
    <location>
        <begin position="51"/>
        <end position="102"/>
    </location>
</feature>
<dbReference type="InterPro" id="IPR037066">
    <property type="entry name" value="Plug_dom_sf"/>
</dbReference>
<gene>
    <name evidence="14" type="ORF">ACFPN2_10145</name>
</gene>
<evidence type="ECO:0000256" key="8">
    <source>
        <dbReference type="ARBA" id="ARBA00023136"/>
    </source>
</evidence>
<dbReference type="SMART" id="SM00965">
    <property type="entry name" value="STN"/>
    <property type="match status" value="1"/>
</dbReference>
<comment type="subcellular location">
    <subcellularLocation>
        <location evidence="1 10">Cell outer membrane</location>
        <topology evidence="1 10">Multi-pass membrane protein</topology>
    </subcellularLocation>
</comment>
<dbReference type="PROSITE" id="PS52016">
    <property type="entry name" value="TONB_DEPENDENT_REC_3"/>
    <property type="match status" value="1"/>
</dbReference>
<organism evidence="14 15">
    <name type="scientific">Steroidobacter flavus</name>
    <dbReference type="NCBI Taxonomy" id="1842136"/>
    <lineage>
        <taxon>Bacteria</taxon>
        <taxon>Pseudomonadati</taxon>
        <taxon>Pseudomonadota</taxon>
        <taxon>Gammaproteobacteria</taxon>
        <taxon>Steroidobacterales</taxon>
        <taxon>Steroidobacteraceae</taxon>
        <taxon>Steroidobacter</taxon>
    </lineage>
</organism>
<dbReference type="EMBL" id="JBHSDU010000003">
    <property type="protein sequence ID" value="MFC4309441.1"/>
    <property type="molecule type" value="Genomic_DNA"/>
</dbReference>
<keyword evidence="5 10" id="KW-0812">Transmembrane</keyword>
<accession>A0ABV8SQ02</accession>
<dbReference type="Pfam" id="PF00593">
    <property type="entry name" value="TonB_dep_Rec_b-barrel"/>
    <property type="match status" value="1"/>
</dbReference>
<dbReference type="Pfam" id="PF07715">
    <property type="entry name" value="Plug"/>
    <property type="match status" value="1"/>
</dbReference>
<keyword evidence="2 10" id="KW-0813">Transport</keyword>
<evidence type="ECO:0000256" key="12">
    <source>
        <dbReference type="SAM" id="SignalP"/>
    </source>
</evidence>
<reference evidence="15" key="1">
    <citation type="journal article" date="2019" name="Int. J. Syst. Evol. Microbiol.">
        <title>The Global Catalogue of Microorganisms (GCM) 10K type strain sequencing project: providing services to taxonomists for standard genome sequencing and annotation.</title>
        <authorList>
            <consortium name="The Broad Institute Genomics Platform"/>
            <consortium name="The Broad Institute Genome Sequencing Center for Infectious Disease"/>
            <person name="Wu L."/>
            <person name="Ma J."/>
        </authorList>
    </citation>
    <scope>NUCLEOTIDE SEQUENCE [LARGE SCALE GENOMIC DNA]</scope>
    <source>
        <strain evidence="15">CGMCC 1.10759</strain>
    </source>
</reference>
<evidence type="ECO:0000256" key="5">
    <source>
        <dbReference type="ARBA" id="ARBA00022692"/>
    </source>
</evidence>
<keyword evidence="15" id="KW-1185">Reference proteome</keyword>
<dbReference type="SUPFAM" id="SSF56935">
    <property type="entry name" value="Porins"/>
    <property type="match status" value="1"/>
</dbReference>
<keyword evidence="4" id="KW-0410">Iron transport</keyword>
<keyword evidence="4" id="KW-0406">Ion transport</keyword>
<dbReference type="CDD" id="cd01347">
    <property type="entry name" value="ligand_gated_channel"/>
    <property type="match status" value="1"/>
</dbReference>
<evidence type="ECO:0000256" key="3">
    <source>
        <dbReference type="ARBA" id="ARBA00022452"/>
    </source>
</evidence>
<evidence type="ECO:0000256" key="9">
    <source>
        <dbReference type="ARBA" id="ARBA00023237"/>
    </source>
</evidence>
<evidence type="ECO:0000313" key="14">
    <source>
        <dbReference type="EMBL" id="MFC4309441.1"/>
    </source>
</evidence>